<dbReference type="PIRSF" id="PIRSF000193">
    <property type="entry name" value="Pyrrol-5-carb_rd"/>
    <property type="match status" value="1"/>
</dbReference>
<evidence type="ECO:0000256" key="1">
    <source>
        <dbReference type="ARBA" id="ARBA00005525"/>
    </source>
</evidence>
<dbReference type="InterPro" id="IPR000304">
    <property type="entry name" value="Pyrroline-COOH_reductase"/>
</dbReference>
<evidence type="ECO:0000259" key="4">
    <source>
        <dbReference type="Pfam" id="PF14748"/>
    </source>
</evidence>
<keyword evidence="2" id="KW-0028">Amino-acid biosynthesis</keyword>
<dbReference type="RefSeq" id="WP_145584849.1">
    <property type="nucleotide sequence ID" value="NZ_CADEPK010000009.1"/>
</dbReference>
<dbReference type="HAMAP" id="MF_01925">
    <property type="entry name" value="P5C_reductase"/>
    <property type="match status" value="1"/>
</dbReference>
<dbReference type="Pfam" id="PF14748">
    <property type="entry name" value="P5CR_dimer"/>
    <property type="match status" value="1"/>
</dbReference>
<evidence type="ECO:0000313" key="5">
    <source>
        <dbReference type="EMBL" id="MDQ0224799.1"/>
    </source>
</evidence>
<keyword evidence="2" id="KW-0641">Proline biosynthesis</keyword>
<evidence type="ECO:0000313" key="6">
    <source>
        <dbReference type="Proteomes" id="UP001232245"/>
    </source>
</evidence>
<dbReference type="PANTHER" id="PTHR11645:SF51">
    <property type="entry name" value="COME OPERON PROTEIN 4"/>
    <property type="match status" value="1"/>
</dbReference>
<evidence type="ECO:0000259" key="3">
    <source>
        <dbReference type="Pfam" id="PF03807"/>
    </source>
</evidence>
<name>A0ABT9YXU0_9BACI</name>
<dbReference type="InterPro" id="IPR028939">
    <property type="entry name" value="P5C_Rdtase_cat_N"/>
</dbReference>
<dbReference type="EC" id="1.5.1.2" evidence="2"/>
<dbReference type="EMBL" id="JAUSTZ010000002">
    <property type="protein sequence ID" value="MDQ0224799.1"/>
    <property type="molecule type" value="Genomic_DNA"/>
</dbReference>
<dbReference type="InterPro" id="IPR053790">
    <property type="entry name" value="P5CR-like_CS"/>
</dbReference>
<accession>A0ABT9YXU0</accession>
<organism evidence="5 6">
    <name type="scientific">Metabacillus niabensis</name>
    <dbReference type="NCBI Taxonomy" id="324854"/>
    <lineage>
        <taxon>Bacteria</taxon>
        <taxon>Bacillati</taxon>
        <taxon>Bacillota</taxon>
        <taxon>Bacilli</taxon>
        <taxon>Bacillales</taxon>
        <taxon>Bacillaceae</taxon>
        <taxon>Metabacillus</taxon>
    </lineage>
</organism>
<evidence type="ECO:0000256" key="2">
    <source>
        <dbReference type="HAMAP-Rule" id="MF_01925"/>
    </source>
</evidence>
<dbReference type="InterPro" id="IPR008927">
    <property type="entry name" value="6-PGluconate_DH-like_C_sf"/>
</dbReference>
<gene>
    <name evidence="2" type="primary">proC</name>
    <name evidence="5" type="ORF">J2S02_001128</name>
</gene>
<dbReference type="InterPro" id="IPR036291">
    <property type="entry name" value="NAD(P)-bd_dom_sf"/>
</dbReference>
<sequence>MNVGFIGTGNMGRILIESFIESGAIRPSFIYMTNRTIEKALLIKEIYQDVHVCETAEEVVKQSDLVFICVKPLEIHPLIKELDYLLLPNKCLISITSPIQVEQLESVVKCQVARVIPSITNRAFSGVSLVSYGKSCYEETKNKIDELLKKISKPVQIRNDVTRVSSDIVSCGPAFFSYLLQRFVDGAVEETAITKEQAVLLASEMIIGMGKLLESDMYTLPTLQNKVCVKGGVTGKGIEVLEEEVGDMFKRIFQVTHEKYNEDIEEVNLQFESIPNK</sequence>
<dbReference type="Pfam" id="PF03807">
    <property type="entry name" value="F420_oxidored"/>
    <property type="match status" value="1"/>
</dbReference>
<proteinExistence type="inferred from homology"/>
<dbReference type="SUPFAM" id="SSF48179">
    <property type="entry name" value="6-phosphogluconate dehydrogenase C-terminal domain-like"/>
    <property type="match status" value="1"/>
</dbReference>
<feature type="domain" description="Pyrroline-5-carboxylate reductase dimerisation" evidence="4">
    <location>
        <begin position="164"/>
        <end position="262"/>
    </location>
</feature>
<dbReference type="Gene3D" id="1.10.3730.10">
    <property type="entry name" value="ProC C-terminal domain-like"/>
    <property type="match status" value="1"/>
</dbReference>
<reference evidence="5 6" key="1">
    <citation type="submission" date="2023-07" db="EMBL/GenBank/DDBJ databases">
        <title>Genomic Encyclopedia of Type Strains, Phase IV (KMG-IV): sequencing the most valuable type-strain genomes for metagenomic binning, comparative biology and taxonomic classification.</title>
        <authorList>
            <person name="Goeker M."/>
        </authorList>
    </citation>
    <scope>NUCLEOTIDE SEQUENCE [LARGE SCALE GENOMIC DNA]</scope>
    <source>
        <strain evidence="5 6">DSM 17723</strain>
    </source>
</reference>
<comment type="subcellular location">
    <subcellularLocation>
        <location evidence="2">Cytoplasm</location>
    </subcellularLocation>
</comment>
<keyword evidence="2" id="KW-0963">Cytoplasm</keyword>
<dbReference type="NCBIfam" id="NF005814">
    <property type="entry name" value="PRK07680.1"/>
    <property type="match status" value="1"/>
</dbReference>
<keyword evidence="2" id="KW-0521">NADP</keyword>
<comment type="catalytic activity">
    <reaction evidence="2">
        <text>L-proline + NAD(+) = (S)-1-pyrroline-5-carboxylate + NADH + 2 H(+)</text>
        <dbReference type="Rhea" id="RHEA:14105"/>
        <dbReference type="ChEBI" id="CHEBI:15378"/>
        <dbReference type="ChEBI" id="CHEBI:17388"/>
        <dbReference type="ChEBI" id="CHEBI:57540"/>
        <dbReference type="ChEBI" id="CHEBI:57945"/>
        <dbReference type="ChEBI" id="CHEBI:60039"/>
        <dbReference type="EC" id="1.5.1.2"/>
    </reaction>
</comment>
<comment type="similarity">
    <text evidence="1 2">Belongs to the pyrroline-5-carboxylate reductase family.</text>
</comment>
<dbReference type="InterPro" id="IPR029036">
    <property type="entry name" value="P5CR_dimer"/>
</dbReference>
<comment type="catalytic activity">
    <reaction evidence="2">
        <text>L-proline + NADP(+) = (S)-1-pyrroline-5-carboxylate + NADPH + 2 H(+)</text>
        <dbReference type="Rhea" id="RHEA:14109"/>
        <dbReference type="ChEBI" id="CHEBI:15378"/>
        <dbReference type="ChEBI" id="CHEBI:17388"/>
        <dbReference type="ChEBI" id="CHEBI:57783"/>
        <dbReference type="ChEBI" id="CHEBI:58349"/>
        <dbReference type="ChEBI" id="CHEBI:60039"/>
        <dbReference type="EC" id="1.5.1.2"/>
    </reaction>
</comment>
<dbReference type="PROSITE" id="PS00521">
    <property type="entry name" value="P5CR"/>
    <property type="match status" value="1"/>
</dbReference>
<comment type="pathway">
    <text evidence="2">Amino-acid biosynthesis; L-proline biosynthesis; L-proline from L-glutamate 5-semialdehyde: step 1/1.</text>
</comment>
<keyword evidence="2" id="KW-0560">Oxidoreductase</keyword>
<dbReference type="PANTHER" id="PTHR11645">
    <property type="entry name" value="PYRROLINE-5-CARBOXYLATE REDUCTASE"/>
    <property type="match status" value="1"/>
</dbReference>
<comment type="caution">
    <text evidence="5">The sequence shown here is derived from an EMBL/GenBank/DDBJ whole genome shotgun (WGS) entry which is preliminary data.</text>
</comment>
<dbReference type="Proteomes" id="UP001232245">
    <property type="component" value="Unassembled WGS sequence"/>
</dbReference>
<comment type="function">
    <text evidence="2">Catalyzes the reduction of 1-pyrroline-5-carboxylate (PCA) to L-proline.</text>
</comment>
<protein>
    <recommendedName>
        <fullName evidence="2">Pyrroline-5-carboxylate reductase</fullName>
        <shortName evidence="2">P5C reductase</shortName>
        <shortName evidence="2">P5CR</shortName>
        <ecNumber evidence="2">1.5.1.2</ecNumber>
    </recommendedName>
    <alternativeName>
        <fullName evidence="2">PCA reductase</fullName>
    </alternativeName>
</protein>
<keyword evidence="6" id="KW-1185">Reference proteome</keyword>
<dbReference type="Gene3D" id="3.40.50.720">
    <property type="entry name" value="NAD(P)-binding Rossmann-like Domain"/>
    <property type="match status" value="1"/>
</dbReference>
<dbReference type="SUPFAM" id="SSF51735">
    <property type="entry name" value="NAD(P)-binding Rossmann-fold domains"/>
    <property type="match status" value="1"/>
</dbReference>
<feature type="domain" description="Pyrroline-5-carboxylate reductase catalytic N-terminal" evidence="3">
    <location>
        <begin position="3"/>
        <end position="97"/>
    </location>
</feature>